<feature type="chain" id="PRO_5042203602" evidence="3">
    <location>
        <begin position="21"/>
        <end position="513"/>
    </location>
</feature>
<comment type="caution">
    <text evidence="4">The sequence shown here is derived from an EMBL/GenBank/DDBJ whole genome shotgun (WGS) entry which is preliminary data.</text>
</comment>
<name>A0AAD2FRK1_9STRA</name>
<evidence type="ECO:0000256" key="2">
    <source>
        <dbReference type="SAM" id="Phobius"/>
    </source>
</evidence>
<evidence type="ECO:0000313" key="5">
    <source>
        <dbReference type="Proteomes" id="UP001295423"/>
    </source>
</evidence>
<evidence type="ECO:0000256" key="3">
    <source>
        <dbReference type="SAM" id="SignalP"/>
    </source>
</evidence>
<dbReference type="Proteomes" id="UP001295423">
    <property type="component" value="Unassembled WGS sequence"/>
</dbReference>
<feature type="transmembrane region" description="Helical" evidence="2">
    <location>
        <begin position="465"/>
        <end position="485"/>
    </location>
</feature>
<proteinExistence type="predicted"/>
<protein>
    <submittedName>
        <fullName evidence="4">Uncharacterized protein</fullName>
    </submittedName>
</protein>
<keyword evidence="2" id="KW-0472">Membrane</keyword>
<sequence>MMRGVQPSLVFLALVAVVRGANNGNQYYNVNDYYTDDQGQQNGGGEYADDWVSSNQDIDDDMFHWSDNIGFDGVSVMPLSCINYNNGYMIKYTFFDAANRNQCHFNEIGTFIVSIAHYMRAYFNHEALVYGTKFTLPSDAGYLNCVQLGETENTDTPLYAKIGCQDRQTYTSTKFSLKIYTDAQCSEQYDDGKTPRFHQNSGYIVNGNLISSKVSFRPPFYKCEGCQPDQISDTFNKLKVSWYDDDYIAENGEKRNYDDDGNGENQEQEQGNNNANQGDDYFNDDFHDDAFQANDDFNNNYYYAKDNGYRNLAATDGLVRRSGLESRKPVAVEGQLEVFSNEFWKDIEDQQQRALSDNYDVGEWNMCQRIYKYGVWCDEDCRSLDQFRRDLWSGSDIILLSILCTFLAGMMMLIVAKRLKSAKKARKYKQEGSMPGLPPLAMLALYGFIMIVIGVLAHIKFVNETLLFAVVACVLVFIYMLKLTLFDTKRRPVLLAAPNSDWDTDSRLDERFY</sequence>
<organism evidence="4 5">
    <name type="scientific">Cylindrotheca closterium</name>
    <dbReference type="NCBI Taxonomy" id="2856"/>
    <lineage>
        <taxon>Eukaryota</taxon>
        <taxon>Sar</taxon>
        <taxon>Stramenopiles</taxon>
        <taxon>Ochrophyta</taxon>
        <taxon>Bacillariophyta</taxon>
        <taxon>Bacillariophyceae</taxon>
        <taxon>Bacillariophycidae</taxon>
        <taxon>Bacillariales</taxon>
        <taxon>Bacillariaceae</taxon>
        <taxon>Cylindrotheca</taxon>
    </lineage>
</organism>
<feature type="transmembrane region" description="Helical" evidence="2">
    <location>
        <begin position="397"/>
        <end position="416"/>
    </location>
</feature>
<reference evidence="4" key="1">
    <citation type="submission" date="2023-08" db="EMBL/GenBank/DDBJ databases">
        <authorList>
            <person name="Audoor S."/>
            <person name="Bilcke G."/>
        </authorList>
    </citation>
    <scope>NUCLEOTIDE SEQUENCE</scope>
</reference>
<keyword evidence="5" id="KW-1185">Reference proteome</keyword>
<gene>
    <name evidence="4" type="ORF">CYCCA115_LOCUS12806</name>
</gene>
<keyword evidence="2" id="KW-0812">Transmembrane</keyword>
<feature type="signal peptide" evidence="3">
    <location>
        <begin position="1"/>
        <end position="20"/>
    </location>
</feature>
<dbReference type="AlphaFoldDB" id="A0AAD2FRK1"/>
<evidence type="ECO:0000256" key="1">
    <source>
        <dbReference type="SAM" id="MobiDB-lite"/>
    </source>
</evidence>
<feature type="region of interest" description="Disordered" evidence="1">
    <location>
        <begin position="252"/>
        <end position="285"/>
    </location>
</feature>
<keyword evidence="3" id="KW-0732">Signal</keyword>
<evidence type="ECO:0000313" key="4">
    <source>
        <dbReference type="EMBL" id="CAJ1950884.1"/>
    </source>
</evidence>
<keyword evidence="2" id="KW-1133">Transmembrane helix</keyword>
<accession>A0AAD2FRK1</accession>
<feature type="compositionally biased region" description="Low complexity" evidence="1">
    <location>
        <begin position="263"/>
        <end position="280"/>
    </location>
</feature>
<feature type="transmembrane region" description="Helical" evidence="2">
    <location>
        <begin position="437"/>
        <end position="459"/>
    </location>
</feature>
<dbReference type="EMBL" id="CAKOGP040001770">
    <property type="protein sequence ID" value="CAJ1950884.1"/>
    <property type="molecule type" value="Genomic_DNA"/>
</dbReference>